<dbReference type="OrthoDB" id="9803764at2"/>
<keyword evidence="2" id="KW-0238">DNA-binding</keyword>
<dbReference type="KEGG" id="pswu:SY83_08075"/>
<dbReference type="GO" id="GO:0003700">
    <property type="term" value="F:DNA-binding transcription factor activity"/>
    <property type="evidence" value="ECO:0007669"/>
    <property type="project" value="InterPro"/>
</dbReference>
<evidence type="ECO:0000256" key="2">
    <source>
        <dbReference type="ARBA" id="ARBA00023125"/>
    </source>
</evidence>
<proteinExistence type="predicted"/>
<dbReference type="PROSITE" id="PS01124">
    <property type="entry name" value="HTH_ARAC_FAMILY_2"/>
    <property type="match status" value="1"/>
</dbReference>
<keyword evidence="3" id="KW-0804">Transcription</keyword>
<evidence type="ECO:0000313" key="6">
    <source>
        <dbReference type="Proteomes" id="UP000076927"/>
    </source>
</evidence>
<keyword evidence="6" id="KW-1185">Reference proteome</keyword>
<dbReference type="PATRIC" id="fig|1178515.4.peg.1604"/>
<dbReference type="Pfam" id="PF12833">
    <property type="entry name" value="HTH_18"/>
    <property type="match status" value="1"/>
</dbReference>
<dbReference type="RefSeq" id="WP_068605770.1">
    <property type="nucleotide sequence ID" value="NZ_CP011388.1"/>
</dbReference>
<dbReference type="SUPFAM" id="SSF46689">
    <property type="entry name" value="Homeodomain-like"/>
    <property type="match status" value="2"/>
</dbReference>
<dbReference type="InterPro" id="IPR003313">
    <property type="entry name" value="AraC-bd"/>
</dbReference>
<evidence type="ECO:0000256" key="3">
    <source>
        <dbReference type="ARBA" id="ARBA00023163"/>
    </source>
</evidence>
<evidence type="ECO:0000313" key="5">
    <source>
        <dbReference type="EMBL" id="ANE46235.1"/>
    </source>
</evidence>
<dbReference type="Proteomes" id="UP000076927">
    <property type="component" value="Chromosome"/>
</dbReference>
<dbReference type="PRINTS" id="PR00032">
    <property type="entry name" value="HTHARAC"/>
</dbReference>
<dbReference type="Pfam" id="PF02311">
    <property type="entry name" value="AraC_binding"/>
    <property type="match status" value="1"/>
</dbReference>
<dbReference type="AlphaFoldDB" id="A0A172TGP7"/>
<dbReference type="STRING" id="1178515.SY83_08075"/>
<organism evidence="5 6">
    <name type="scientific">Paenibacillus swuensis</name>
    <dbReference type="NCBI Taxonomy" id="1178515"/>
    <lineage>
        <taxon>Bacteria</taxon>
        <taxon>Bacillati</taxon>
        <taxon>Bacillota</taxon>
        <taxon>Bacilli</taxon>
        <taxon>Bacillales</taxon>
        <taxon>Paenibacillaceae</taxon>
        <taxon>Paenibacillus</taxon>
    </lineage>
</organism>
<dbReference type="InterPro" id="IPR037923">
    <property type="entry name" value="HTH-like"/>
</dbReference>
<evidence type="ECO:0000256" key="1">
    <source>
        <dbReference type="ARBA" id="ARBA00023015"/>
    </source>
</evidence>
<dbReference type="EMBL" id="CP011388">
    <property type="protein sequence ID" value="ANE46235.1"/>
    <property type="molecule type" value="Genomic_DNA"/>
</dbReference>
<dbReference type="GO" id="GO:0043565">
    <property type="term" value="F:sequence-specific DNA binding"/>
    <property type="evidence" value="ECO:0007669"/>
    <property type="project" value="InterPro"/>
</dbReference>
<dbReference type="InterPro" id="IPR018060">
    <property type="entry name" value="HTH_AraC"/>
</dbReference>
<keyword evidence="1" id="KW-0805">Transcription regulation</keyword>
<dbReference type="SUPFAM" id="SSF51215">
    <property type="entry name" value="Regulatory protein AraC"/>
    <property type="match status" value="1"/>
</dbReference>
<dbReference type="Gene3D" id="1.10.10.60">
    <property type="entry name" value="Homeodomain-like"/>
    <property type="match status" value="1"/>
</dbReference>
<dbReference type="InterPro" id="IPR020449">
    <property type="entry name" value="Tscrpt_reg_AraC-type_HTH"/>
</dbReference>
<accession>A0A172TGP7</accession>
<evidence type="ECO:0000259" key="4">
    <source>
        <dbReference type="PROSITE" id="PS01124"/>
    </source>
</evidence>
<dbReference type="PANTHER" id="PTHR43280">
    <property type="entry name" value="ARAC-FAMILY TRANSCRIPTIONAL REGULATOR"/>
    <property type="match status" value="1"/>
</dbReference>
<name>A0A172TGP7_9BACL</name>
<dbReference type="InterPro" id="IPR009057">
    <property type="entry name" value="Homeodomain-like_sf"/>
</dbReference>
<dbReference type="PANTHER" id="PTHR43280:SF30">
    <property type="entry name" value="MMSAB OPERON REGULATORY PROTEIN"/>
    <property type="match status" value="1"/>
</dbReference>
<reference evidence="5 6" key="1">
    <citation type="submission" date="2015-01" db="EMBL/GenBank/DDBJ databases">
        <title>Paenibacillus swuensis/DY6/whole genome sequencing.</title>
        <authorList>
            <person name="Kim M.K."/>
            <person name="Srinivasan S."/>
            <person name="Lee J.-J."/>
        </authorList>
    </citation>
    <scope>NUCLEOTIDE SEQUENCE [LARGE SCALE GENOMIC DNA]</scope>
    <source>
        <strain evidence="5 6">DY6</strain>
    </source>
</reference>
<feature type="domain" description="HTH araC/xylS-type" evidence="4">
    <location>
        <begin position="175"/>
        <end position="273"/>
    </location>
</feature>
<dbReference type="SMART" id="SM00342">
    <property type="entry name" value="HTH_ARAC"/>
    <property type="match status" value="1"/>
</dbReference>
<protein>
    <recommendedName>
        <fullName evidence="4">HTH araC/xylS-type domain-containing protein</fullName>
    </recommendedName>
</protein>
<dbReference type="Gene3D" id="2.60.120.280">
    <property type="entry name" value="Regulatory protein AraC"/>
    <property type="match status" value="1"/>
</dbReference>
<gene>
    <name evidence="5" type="ORF">SY83_08075</name>
</gene>
<sequence>MSKELELAHTTAPPAGLFICDYFEQKEDYFAYRPDGTRDWLVIATVSGEGVFRVGEESIVCKAGDLALIKPGTMHHYTTFSGGRWNFYWAHFLPKADWPQYLLWSEPLKGMLMTQIDLTDTRERIYSAFRRMIEDNRQGGRYGEALAQNSLLEVLMLAARQQAWQTENGMDHRVQDVLRRMAENLKDQHRVTALAKAVHLSPSRLSHLFKEQVGDSIIEVLLKMRLKQAGRLLHYTDRQVQEIAEDVGFASPFYFTEQFTRFYGMNPSEYRRLGID</sequence>